<feature type="transmembrane region" description="Helical" evidence="1">
    <location>
        <begin position="92"/>
        <end position="115"/>
    </location>
</feature>
<feature type="transmembrane region" description="Helical" evidence="1">
    <location>
        <begin position="257"/>
        <end position="281"/>
    </location>
</feature>
<feature type="transmembrane region" description="Helical" evidence="1">
    <location>
        <begin position="191"/>
        <end position="219"/>
    </location>
</feature>
<evidence type="ECO:0000313" key="2">
    <source>
        <dbReference type="EMBL" id="NNG21425.1"/>
    </source>
</evidence>
<feature type="transmembrane region" description="Helical" evidence="1">
    <location>
        <begin position="343"/>
        <end position="365"/>
    </location>
</feature>
<organism evidence="2 3">
    <name type="scientific">Telluria aromaticivorans</name>
    <dbReference type="NCBI Taxonomy" id="2725995"/>
    <lineage>
        <taxon>Bacteria</taxon>
        <taxon>Pseudomonadati</taxon>
        <taxon>Pseudomonadota</taxon>
        <taxon>Betaproteobacteria</taxon>
        <taxon>Burkholderiales</taxon>
        <taxon>Oxalobacteraceae</taxon>
        <taxon>Telluria group</taxon>
        <taxon>Telluria</taxon>
    </lineage>
</organism>
<sequence length="379" mass="41068">MSDRFVSFLLISRWAAAIVATMYHLRFLVFVHYDAVHSKTIYTKGFYFVTGLGHESYAVFFILDGILAGLLMHRHRSGALTERAAVGRHAGSLYKLLLPGLIVGATLDLTGAHFFLGSGVYTDFPELSALTLSFSALLGNAFMLQPFIVPSFGSNSMLYLPSYLFWSLILLGVFIRAGLSKPGGRYLQLALLVAVVFVMPYPFLVWAAIWLAGVGVVFLSESLGYRPHLLVAVPFFAGSLVLSRLMGSKSSLLPQPFGDLIIQCGFALVGLGFAAIAWALYPRKAQDGLANRAFIANESADSWSAQTASFTFFFHFPVIMLLVAMGTELLGQALMQQPTLATYARFACLVGACIVTAAFVTRVAAVATNVITAKRQVSG</sequence>
<keyword evidence="3" id="KW-1185">Reference proteome</keyword>
<dbReference type="EMBL" id="JABAIV010000001">
    <property type="protein sequence ID" value="NNG21425.1"/>
    <property type="molecule type" value="Genomic_DNA"/>
</dbReference>
<gene>
    <name evidence="2" type="ORF">HGB41_00170</name>
</gene>
<dbReference type="RefSeq" id="WP_171079845.1">
    <property type="nucleotide sequence ID" value="NZ_JABAIV010000001.1"/>
</dbReference>
<keyword evidence="1" id="KW-0472">Membrane</keyword>
<feature type="transmembrane region" description="Helical" evidence="1">
    <location>
        <begin position="127"/>
        <end position="148"/>
    </location>
</feature>
<protein>
    <recommendedName>
        <fullName evidence="4">Acyltransferase 3 domain-containing protein</fullName>
    </recommendedName>
</protein>
<feature type="transmembrane region" description="Helical" evidence="1">
    <location>
        <begin position="160"/>
        <end position="179"/>
    </location>
</feature>
<keyword evidence="1" id="KW-0812">Transmembrane</keyword>
<feature type="transmembrane region" description="Helical" evidence="1">
    <location>
        <begin position="6"/>
        <end position="25"/>
    </location>
</feature>
<feature type="transmembrane region" description="Helical" evidence="1">
    <location>
        <begin position="312"/>
        <end position="331"/>
    </location>
</feature>
<feature type="transmembrane region" description="Helical" evidence="1">
    <location>
        <begin position="225"/>
        <end position="245"/>
    </location>
</feature>
<reference evidence="2 3" key="1">
    <citation type="submission" date="2020-04" db="EMBL/GenBank/DDBJ databases">
        <title>Massilia sp. nov., a cold adapted bacteria isolated from Arctic soil.</title>
        <authorList>
            <person name="Son J."/>
            <person name="Ka J.-O."/>
        </authorList>
    </citation>
    <scope>NUCLEOTIDE SEQUENCE [LARGE SCALE GENOMIC DNA]</scope>
    <source>
        <strain evidence="2 3">ML15P13</strain>
    </source>
</reference>
<feature type="transmembrane region" description="Helical" evidence="1">
    <location>
        <begin position="46"/>
        <end position="72"/>
    </location>
</feature>
<comment type="caution">
    <text evidence="2">The sequence shown here is derived from an EMBL/GenBank/DDBJ whole genome shotgun (WGS) entry which is preliminary data.</text>
</comment>
<accession>A0A7Y2JUX0</accession>
<dbReference type="AlphaFoldDB" id="A0A7Y2JUX0"/>
<dbReference type="Proteomes" id="UP000533905">
    <property type="component" value="Unassembled WGS sequence"/>
</dbReference>
<evidence type="ECO:0000313" key="3">
    <source>
        <dbReference type="Proteomes" id="UP000533905"/>
    </source>
</evidence>
<proteinExistence type="predicted"/>
<name>A0A7Y2JUX0_9BURK</name>
<evidence type="ECO:0000256" key="1">
    <source>
        <dbReference type="SAM" id="Phobius"/>
    </source>
</evidence>
<keyword evidence="1" id="KW-1133">Transmembrane helix</keyword>
<evidence type="ECO:0008006" key="4">
    <source>
        <dbReference type="Google" id="ProtNLM"/>
    </source>
</evidence>